<protein>
    <recommendedName>
        <fullName evidence="3">Acetylglutamate kinase</fullName>
    </recommendedName>
</protein>
<organism evidence="1 2">
    <name type="scientific">Brevibacterium yomogidense</name>
    <dbReference type="NCBI Taxonomy" id="946573"/>
    <lineage>
        <taxon>Bacteria</taxon>
        <taxon>Bacillati</taxon>
        <taxon>Actinomycetota</taxon>
        <taxon>Actinomycetes</taxon>
        <taxon>Micrococcales</taxon>
        <taxon>Brevibacteriaceae</taxon>
        <taxon>Brevibacterium</taxon>
    </lineage>
</organism>
<dbReference type="SUPFAM" id="SSF55486">
    <property type="entry name" value="Metalloproteases ('zincins'), catalytic domain"/>
    <property type="match status" value="1"/>
</dbReference>
<evidence type="ECO:0008006" key="3">
    <source>
        <dbReference type="Google" id="ProtNLM"/>
    </source>
</evidence>
<name>A0A1X6XN24_9MICO</name>
<sequence length="119" mass="13017">MDVSEVSDELFDSLVDQAVEDLPPGVVDHMDNVALFVEPEPPADTPGLLGIYDGIPLTERGGGSFSFVPPDTITLFKNPLIAFAEDVEHLADEILVTIVHEIAHHYGIEEDRLHELGWG</sequence>
<gene>
    <name evidence="1" type="ORF">FM105_13400</name>
</gene>
<proteinExistence type="predicted"/>
<evidence type="ECO:0000313" key="1">
    <source>
        <dbReference type="EMBL" id="SLN00745.1"/>
    </source>
</evidence>
<dbReference type="EMBL" id="FWFF01000020">
    <property type="protein sequence ID" value="SLN00745.1"/>
    <property type="molecule type" value="Genomic_DNA"/>
</dbReference>
<accession>A0A1X6XN24</accession>
<evidence type="ECO:0000313" key="2">
    <source>
        <dbReference type="Proteomes" id="UP000196581"/>
    </source>
</evidence>
<keyword evidence="2" id="KW-1185">Reference proteome</keyword>
<dbReference type="InterPro" id="IPR010428">
    <property type="entry name" value="Zincin_1"/>
</dbReference>
<reference evidence="2" key="1">
    <citation type="submission" date="2017-02" db="EMBL/GenBank/DDBJ databases">
        <authorList>
            <person name="Dridi B."/>
        </authorList>
    </citation>
    <scope>NUCLEOTIDE SEQUENCE [LARGE SCALE GENOMIC DNA]</scope>
    <source>
        <strain evidence="2">B Co 03.10</strain>
    </source>
</reference>
<dbReference type="InterPro" id="IPR038555">
    <property type="entry name" value="Zincin_1_sf"/>
</dbReference>
<dbReference type="Gene3D" id="3.30.2010.20">
    <property type="match status" value="1"/>
</dbReference>
<dbReference type="AlphaFoldDB" id="A0A1X6XN24"/>
<dbReference type="RefSeq" id="WP_179207190.1">
    <property type="nucleotide sequence ID" value="NZ_FWFF01000020.1"/>
</dbReference>
<dbReference type="Proteomes" id="UP000196581">
    <property type="component" value="Unassembled WGS sequence"/>
</dbReference>
<dbReference type="CDD" id="cd12952">
    <property type="entry name" value="MMP_ACEL2062"/>
    <property type="match status" value="1"/>
</dbReference>
<dbReference type="Pfam" id="PF06262">
    <property type="entry name" value="Zincin_1"/>
    <property type="match status" value="1"/>
</dbReference>